<reference evidence="5" key="1">
    <citation type="submission" date="2021-02" db="EMBL/GenBank/DDBJ databases">
        <authorList>
            <person name="Nowell W R."/>
        </authorList>
    </citation>
    <scope>NUCLEOTIDE SEQUENCE</scope>
</reference>
<dbReference type="Proteomes" id="UP000663881">
    <property type="component" value="Unassembled WGS sequence"/>
</dbReference>
<feature type="compositionally biased region" description="Low complexity" evidence="2">
    <location>
        <begin position="202"/>
        <end position="214"/>
    </location>
</feature>
<dbReference type="GO" id="GO:0008270">
    <property type="term" value="F:zinc ion binding"/>
    <property type="evidence" value="ECO:0007669"/>
    <property type="project" value="UniProtKB-KW"/>
</dbReference>
<sequence>MAKMNFKVHLEKLLNKELLSSSNDKNQIISGYKSLVNTLQIPQIGQQLHDCHDLLFQCISQIILTPFNQYFDDEQLHILLESASNACVLTMSQNQIIDGWLQNIEERTFEKPDNYEDDDDDDLYEDASESEEEEEEEEKKIPIRNNTKKLNPTKDIQHTQKQVFTAKSSHNNSNPILLTKPISNERNIPTTHPRNHQEMNENSNRGARNANNSRGRGRRAPQFDNKYGVDLRLYDCYSCGEYGHVRYDCPKKLKNSKDTRPNVKEINRSKSPSIDINLNEIDQSSIQQVYNLSSKLLNSSQTLNERNQTFDSFILLIKKLSKQYGEKLLKIFQEKESTFYSLICHIAQNDFLFTNDQYIQLYNLKHILLSSRKQNSLDQDRLKFCRQRSLISLNLIKEHIENTTQIQQTIFNDFQEYIIRSKFPISTILFDLIKYILQSNIYIDIQWFEYFTKRILFDLKKDCFSKEQFDELILNLNLRIKRYEINNKKQIWKERLNLFKNDKLTVDLNQWILELNEILKINPNELKQQTSTIVINHPMWYFAVLLMASSGHLNKEQYENLLKYAIQSPLFNSIQKFYFQFYLNQGHAPIMMNELKEIKIKLASNNIDEKKLGYEQIKVILERSKPVFNNEKIEQSTANNNDQLTKMDDIIPIIDNHILLHLISLVEIICSDKNTFSNEQCTELLDKFLQQSSIVRPLSNADQQRLKSYYLRPISLIELKDLCSSISSDLNDFLCLLKSQTLRNNDEIYDYLAQTIVNIFENRRKYSNEKCQELKDLIEKKTFGSQRYHLINDSYQKFRLNKRNIPLINPIILNNLLTNILSHDYQAHLEFFTLLEEYSQNIPVEQTSIEFEINRCLFSTIILIISEADFTNSKNIDFFRHHLRTIIDKQSGFFSFLLTEQQYKLVYSRLKSESNIDLLIESLKTNLNEENFINFINFIRNDLNDKNDFEKLIQFLFYTFDNEYLSIEQTLQISNLINQHSKFNMKSLKNLLKFLIELLQYNIHSSPKIFLTLIENKQHNDQTMRQILTMLKAQNGKYAIADWKKTMIHLLTILFDRKENSEQLKDIAQQSPMFQVPIFKQQLASCWNKQSDENKVSAIPKNSTKGKQSATHREMFHCLESNDPSMNALVVQQIRAYLIEKQLPTEISLAKFIQALETIIKNSKKFTTVSFDELATLISDNRGKIFSTDAQCDQLLISILFARFHMSIDTLNSIPHLIQSRKAHERHDGLQNLLLILKNTQISKSGKQQLSNLPGISNQLYNLITRVVFDEKFNDSQVRQCLIAARNTYLLSNEHRQKLNEI</sequence>
<comment type="caution">
    <text evidence="5">The sequence shown here is derived from an EMBL/GenBank/DDBJ whole genome shotgun (WGS) entry which is preliminary data.</text>
</comment>
<dbReference type="EMBL" id="CAJNON010000040">
    <property type="protein sequence ID" value="CAF0848472.1"/>
    <property type="molecule type" value="Genomic_DNA"/>
</dbReference>
<feature type="region of interest" description="Disordered" evidence="2">
    <location>
        <begin position="110"/>
        <end position="223"/>
    </location>
</feature>
<dbReference type="SMART" id="SM00343">
    <property type="entry name" value="ZnF_C2HC"/>
    <property type="match status" value="1"/>
</dbReference>
<keyword evidence="1" id="KW-0862">Zinc</keyword>
<name>A0A818XUP3_9BILA</name>
<dbReference type="Proteomes" id="UP000663891">
    <property type="component" value="Unassembled WGS sequence"/>
</dbReference>
<feature type="compositionally biased region" description="Polar residues" evidence="2">
    <location>
        <begin position="159"/>
        <end position="192"/>
    </location>
</feature>
<dbReference type="InterPro" id="IPR001878">
    <property type="entry name" value="Znf_CCHC"/>
</dbReference>
<accession>A0A818XUP3</accession>
<evidence type="ECO:0000259" key="3">
    <source>
        <dbReference type="PROSITE" id="PS50158"/>
    </source>
</evidence>
<evidence type="ECO:0000313" key="6">
    <source>
        <dbReference type="Proteomes" id="UP000663881"/>
    </source>
</evidence>
<dbReference type="OrthoDB" id="10051484at2759"/>
<dbReference type="EMBL" id="CAJOAY010000834">
    <property type="protein sequence ID" value="CAF3743651.1"/>
    <property type="molecule type" value="Genomic_DNA"/>
</dbReference>
<dbReference type="PROSITE" id="PS50158">
    <property type="entry name" value="ZF_CCHC"/>
    <property type="match status" value="1"/>
</dbReference>
<dbReference type="Pfam" id="PF00098">
    <property type="entry name" value="zf-CCHC"/>
    <property type="match status" value="1"/>
</dbReference>
<dbReference type="InterPro" id="IPR036875">
    <property type="entry name" value="Znf_CCHC_sf"/>
</dbReference>
<evidence type="ECO:0000256" key="1">
    <source>
        <dbReference type="PROSITE-ProRule" id="PRU00047"/>
    </source>
</evidence>
<protein>
    <recommendedName>
        <fullName evidence="3">CCHC-type domain-containing protein</fullName>
    </recommendedName>
</protein>
<keyword evidence="1" id="KW-0479">Metal-binding</keyword>
<dbReference type="SUPFAM" id="SSF57756">
    <property type="entry name" value="Retrovirus zinc finger-like domains"/>
    <property type="match status" value="1"/>
</dbReference>
<evidence type="ECO:0000313" key="4">
    <source>
        <dbReference type="EMBL" id="CAF0848472.1"/>
    </source>
</evidence>
<gene>
    <name evidence="5" type="ORF">OKA104_LOCUS15261</name>
    <name evidence="4" type="ORF">VCS650_LOCUS6533</name>
</gene>
<dbReference type="GO" id="GO:0003676">
    <property type="term" value="F:nucleic acid binding"/>
    <property type="evidence" value="ECO:0007669"/>
    <property type="project" value="InterPro"/>
</dbReference>
<evidence type="ECO:0000256" key="2">
    <source>
        <dbReference type="SAM" id="MobiDB-lite"/>
    </source>
</evidence>
<proteinExistence type="predicted"/>
<feature type="domain" description="CCHC-type" evidence="3">
    <location>
        <begin position="236"/>
        <end position="251"/>
    </location>
</feature>
<feature type="compositionally biased region" description="Acidic residues" evidence="2">
    <location>
        <begin position="115"/>
        <end position="137"/>
    </location>
</feature>
<organism evidence="5 6">
    <name type="scientific">Adineta steineri</name>
    <dbReference type="NCBI Taxonomy" id="433720"/>
    <lineage>
        <taxon>Eukaryota</taxon>
        <taxon>Metazoa</taxon>
        <taxon>Spiralia</taxon>
        <taxon>Gnathifera</taxon>
        <taxon>Rotifera</taxon>
        <taxon>Eurotatoria</taxon>
        <taxon>Bdelloidea</taxon>
        <taxon>Adinetida</taxon>
        <taxon>Adinetidae</taxon>
        <taxon>Adineta</taxon>
    </lineage>
</organism>
<keyword evidence="1" id="KW-0863">Zinc-finger</keyword>
<evidence type="ECO:0000313" key="5">
    <source>
        <dbReference type="EMBL" id="CAF3743651.1"/>
    </source>
</evidence>
<dbReference type="Gene3D" id="4.10.60.10">
    <property type="entry name" value="Zinc finger, CCHC-type"/>
    <property type="match status" value="1"/>
</dbReference>